<evidence type="ECO:0000313" key="1">
    <source>
        <dbReference type="EMBL" id="ABW32810.1"/>
    </source>
</evidence>
<sequence length="45" mass="5402">MNSTNALAFLFVPRNRTFFYTLFYFSTEEVARMTPPKDRMFKDTV</sequence>
<dbReference type="AlphaFoldDB" id="A8ZP74"/>
<dbReference type="Proteomes" id="UP000000268">
    <property type="component" value="Plasmid pREB5"/>
</dbReference>
<reference evidence="1 2" key="1">
    <citation type="journal article" date="2008" name="Proc. Natl. Acad. Sci. U.S.A.">
        <title>Niche adaptation and genome expansion in the chlorophyll d-producing cyanobacterium Acaryochloris marina.</title>
        <authorList>
            <person name="Swingley W.D."/>
            <person name="Chen M."/>
            <person name="Cheung P.C."/>
            <person name="Conrad A.L."/>
            <person name="Dejesa L.C."/>
            <person name="Hao J."/>
            <person name="Honchak B.M."/>
            <person name="Karbach L.E."/>
            <person name="Kurdoglu A."/>
            <person name="Lahiri S."/>
            <person name="Mastrian S.D."/>
            <person name="Miyashita H."/>
            <person name="Page L."/>
            <person name="Ramakrishna P."/>
            <person name="Satoh S."/>
            <person name="Sattley W.M."/>
            <person name="Shimada Y."/>
            <person name="Taylor H.L."/>
            <person name="Tomo T."/>
            <person name="Tsuchiya T."/>
            <person name="Wang Z.T."/>
            <person name="Raymond J."/>
            <person name="Mimuro M."/>
            <person name="Blankenship R.E."/>
            <person name="Touchman J.W."/>
        </authorList>
    </citation>
    <scope>NUCLEOTIDE SEQUENCE [LARGE SCALE GENOMIC DNA]</scope>
    <source>
        <strain evidence="2">MBIC 11017</strain>
        <plasmid evidence="2">Plasmid pREB5</plasmid>
    </source>
</reference>
<dbReference type="EMBL" id="CP000842">
    <property type="protein sequence ID" value="ABW32810.1"/>
    <property type="molecule type" value="Genomic_DNA"/>
</dbReference>
<evidence type="ECO:0000313" key="2">
    <source>
        <dbReference type="Proteomes" id="UP000000268"/>
    </source>
</evidence>
<protein>
    <submittedName>
        <fullName evidence="1">Uncharacterized protein</fullName>
    </submittedName>
</protein>
<geneLocation type="plasmid" evidence="1 2">
    <name>pREB5</name>
</geneLocation>
<keyword evidence="1" id="KW-0614">Plasmid</keyword>
<name>A8ZP74_ACAM1</name>
<dbReference type="KEGG" id="amr:AM1_E0040"/>
<accession>A8ZP74</accession>
<proteinExistence type="predicted"/>
<organism evidence="1 2">
    <name type="scientific">Acaryochloris marina (strain MBIC 11017)</name>
    <dbReference type="NCBI Taxonomy" id="329726"/>
    <lineage>
        <taxon>Bacteria</taxon>
        <taxon>Bacillati</taxon>
        <taxon>Cyanobacteriota</taxon>
        <taxon>Cyanophyceae</taxon>
        <taxon>Acaryochloridales</taxon>
        <taxon>Acaryochloridaceae</taxon>
        <taxon>Acaryochloris</taxon>
    </lineage>
</organism>
<keyword evidence="2" id="KW-1185">Reference proteome</keyword>
<gene>
    <name evidence="1" type="ordered locus">AM1_E0040</name>
</gene>
<dbReference type="HOGENOM" id="CLU_3194750_0_0_3"/>